<evidence type="ECO:0000313" key="3">
    <source>
        <dbReference type="EMBL" id="KAJ8917898.1"/>
    </source>
</evidence>
<dbReference type="PANTHER" id="PTHR35617:SF3">
    <property type="entry name" value="CORE-BINDING (CB) DOMAIN-CONTAINING PROTEIN"/>
    <property type="match status" value="1"/>
</dbReference>
<feature type="domain" description="Tyr recombinase" evidence="2">
    <location>
        <begin position="52"/>
        <end position="144"/>
    </location>
</feature>
<comment type="caution">
    <text evidence="3">The sequence shown here is derived from an EMBL/GenBank/DDBJ whole genome shotgun (WGS) entry which is preliminary data.</text>
</comment>
<evidence type="ECO:0000313" key="4">
    <source>
        <dbReference type="Proteomes" id="UP001159042"/>
    </source>
</evidence>
<dbReference type="GO" id="GO:0003677">
    <property type="term" value="F:DNA binding"/>
    <property type="evidence" value="ECO:0007669"/>
    <property type="project" value="InterPro"/>
</dbReference>
<gene>
    <name evidence="3" type="ORF">NQ315_002590</name>
</gene>
<name>A0AAV8VUK4_9CUCU</name>
<dbReference type="SUPFAM" id="SSF56349">
    <property type="entry name" value="DNA breaking-rejoining enzymes"/>
    <property type="match status" value="1"/>
</dbReference>
<sequence>MAQHYPGCREVIGEGYKRRGITEEAIPTLISSLSPGTLKQYDSTPQICVARTLKFYLTSTSAVRKGNEFLFLTYKKPYHRATAQTISRWLKDVLGRSGIDTSVFKAHSVRHASTSAAFRAGANIECIRNAAGWSEKSNVFAKFYNRPLCLAENFAEKVFQK</sequence>
<evidence type="ECO:0000256" key="1">
    <source>
        <dbReference type="ARBA" id="ARBA00023172"/>
    </source>
</evidence>
<dbReference type="EMBL" id="JANEYG010000029">
    <property type="protein sequence ID" value="KAJ8917898.1"/>
    <property type="molecule type" value="Genomic_DNA"/>
</dbReference>
<dbReference type="Proteomes" id="UP001159042">
    <property type="component" value="Unassembled WGS sequence"/>
</dbReference>
<dbReference type="InterPro" id="IPR013762">
    <property type="entry name" value="Integrase-like_cat_sf"/>
</dbReference>
<dbReference type="GO" id="GO:0015074">
    <property type="term" value="P:DNA integration"/>
    <property type="evidence" value="ECO:0007669"/>
    <property type="project" value="InterPro"/>
</dbReference>
<reference evidence="3 4" key="1">
    <citation type="journal article" date="2023" name="Insect Mol. Biol.">
        <title>Genome sequencing provides insights into the evolution of gene families encoding plant cell wall-degrading enzymes in longhorned beetles.</title>
        <authorList>
            <person name="Shin N.R."/>
            <person name="Okamura Y."/>
            <person name="Kirsch R."/>
            <person name="Pauchet Y."/>
        </authorList>
    </citation>
    <scope>NUCLEOTIDE SEQUENCE [LARGE SCALE GENOMIC DNA]</scope>
    <source>
        <strain evidence="3">EAD_L_NR</strain>
    </source>
</reference>
<accession>A0AAV8VUK4</accession>
<dbReference type="InterPro" id="IPR002104">
    <property type="entry name" value="Integrase_catalytic"/>
</dbReference>
<dbReference type="AlphaFoldDB" id="A0AAV8VUK4"/>
<dbReference type="Gene3D" id="1.10.443.10">
    <property type="entry name" value="Intergrase catalytic core"/>
    <property type="match status" value="1"/>
</dbReference>
<organism evidence="3 4">
    <name type="scientific">Exocentrus adspersus</name>
    <dbReference type="NCBI Taxonomy" id="1586481"/>
    <lineage>
        <taxon>Eukaryota</taxon>
        <taxon>Metazoa</taxon>
        <taxon>Ecdysozoa</taxon>
        <taxon>Arthropoda</taxon>
        <taxon>Hexapoda</taxon>
        <taxon>Insecta</taxon>
        <taxon>Pterygota</taxon>
        <taxon>Neoptera</taxon>
        <taxon>Endopterygota</taxon>
        <taxon>Coleoptera</taxon>
        <taxon>Polyphaga</taxon>
        <taxon>Cucujiformia</taxon>
        <taxon>Chrysomeloidea</taxon>
        <taxon>Cerambycidae</taxon>
        <taxon>Lamiinae</taxon>
        <taxon>Acanthocinini</taxon>
        <taxon>Exocentrus</taxon>
    </lineage>
</organism>
<dbReference type="GO" id="GO:0006310">
    <property type="term" value="P:DNA recombination"/>
    <property type="evidence" value="ECO:0007669"/>
    <property type="project" value="UniProtKB-KW"/>
</dbReference>
<dbReference type="InterPro" id="IPR011010">
    <property type="entry name" value="DNA_brk_join_enz"/>
</dbReference>
<proteinExistence type="predicted"/>
<keyword evidence="1" id="KW-0233">DNA recombination</keyword>
<keyword evidence="4" id="KW-1185">Reference proteome</keyword>
<protein>
    <recommendedName>
        <fullName evidence="2">Tyr recombinase domain-containing protein</fullName>
    </recommendedName>
</protein>
<dbReference type="Pfam" id="PF00589">
    <property type="entry name" value="Phage_integrase"/>
    <property type="match status" value="1"/>
</dbReference>
<evidence type="ECO:0000259" key="2">
    <source>
        <dbReference type="Pfam" id="PF00589"/>
    </source>
</evidence>
<dbReference type="PANTHER" id="PTHR35617">
    <property type="entry name" value="PHAGE_INTEGRASE DOMAIN-CONTAINING PROTEIN"/>
    <property type="match status" value="1"/>
</dbReference>